<organism evidence="2 3">
    <name type="scientific">Lamprobacter modestohalophilus</name>
    <dbReference type="NCBI Taxonomy" id="1064514"/>
    <lineage>
        <taxon>Bacteria</taxon>
        <taxon>Pseudomonadati</taxon>
        <taxon>Pseudomonadota</taxon>
        <taxon>Gammaproteobacteria</taxon>
        <taxon>Chromatiales</taxon>
        <taxon>Chromatiaceae</taxon>
        <taxon>Lamprobacter</taxon>
    </lineage>
</organism>
<sequence length="439" mass="46771">MTQFTDHWSSLSPKARRALTLSAGGAVIAGLAWLMATAPGQHQPGQGERERLVTNLLTDVDPRDLGIDGLGRRLKRLESDVRGIAHNLEKVGLSVADDSSQSRLVQTLRSEREAELKALRTEVRGLRDDLQTRLAERADAGIAEPSSVSITDANPDAGRFTPPAAGERNRPTLEPTAPPSLDQLFLPPTEPGTAAANTPKTPTRSLNIRHVADADAPPAPSPEEAAEAAIPEVRIPAGSILRGVLLSGLDAPTGRAARQDPYPALLRLKHTAILPNRFRADVRECFLLVGGYGDLGSERVYLRAESINCVRRDGRTLEVAVDGYAVGEDGKVGVRGRLVNKQGQVIGQALQVSFLQGFSQLFSTVPAATVATGTGAVPFQQVFSGAAMQGAMLSGTGEALERLAEYYLDMAENLFPVLEVDAGRGIEVILNRGVGLKLQ</sequence>
<feature type="compositionally biased region" description="Polar residues" evidence="1">
    <location>
        <begin position="195"/>
        <end position="205"/>
    </location>
</feature>
<dbReference type="InterPro" id="IPR005498">
    <property type="entry name" value="T4SS_VirB10/TraB/TrbI"/>
</dbReference>
<feature type="region of interest" description="Disordered" evidence="1">
    <location>
        <begin position="143"/>
        <end position="205"/>
    </location>
</feature>
<proteinExistence type="predicted"/>
<comment type="caution">
    <text evidence="2">The sequence shown here is derived from an EMBL/GenBank/DDBJ whole genome shotgun (WGS) entry which is preliminary data.</text>
</comment>
<dbReference type="Pfam" id="PF03743">
    <property type="entry name" value="TrbI"/>
    <property type="match status" value="1"/>
</dbReference>
<dbReference type="RefSeq" id="WP_200247210.1">
    <property type="nucleotide sequence ID" value="NZ_NRRY01000037.1"/>
</dbReference>
<accession>A0A9X0WBE1</accession>
<evidence type="ECO:0000313" key="3">
    <source>
        <dbReference type="Proteomes" id="UP001138768"/>
    </source>
</evidence>
<gene>
    <name evidence="2" type="ORF">CKO42_18335</name>
</gene>
<dbReference type="EMBL" id="NRRY01000037">
    <property type="protein sequence ID" value="MBK1620361.1"/>
    <property type="molecule type" value="Genomic_DNA"/>
</dbReference>
<protein>
    <submittedName>
        <fullName evidence="2">Conjugal transfer protein TrbI</fullName>
    </submittedName>
</protein>
<name>A0A9X0WBE1_9GAMM</name>
<dbReference type="CDD" id="cd16430">
    <property type="entry name" value="TraB"/>
    <property type="match status" value="1"/>
</dbReference>
<reference evidence="2 3" key="1">
    <citation type="journal article" date="2020" name="Microorganisms">
        <title>Osmotic Adaptation and Compatible Solute Biosynthesis of Phototrophic Bacteria as Revealed from Genome Analyses.</title>
        <authorList>
            <person name="Imhoff J.F."/>
            <person name="Rahn T."/>
            <person name="Kunzel S."/>
            <person name="Keller A."/>
            <person name="Neulinger S.C."/>
        </authorList>
    </citation>
    <scope>NUCLEOTIDE SEQUENCE [LARGE SCALE GENOMIC DNA]</scope>
    <source>
        <strain evidence="2 3">DSM 25653</strain>
    </source>
</reference>
<evidence type="ECO:0000313" key="2">
    <source>
        <dbReference type="EMBL" id="MBK1620361.1"/>
    </source>
</evidence>
<dbReference type="Proteomes" id="UP001138768">
    <property type="component" value="Unassembled WGS sequence"/>
</dbReference>
<keyword evidence="3" id="KW-1185">Reference proteome</keyword>
<evidence type="ECO:0000256" key="1">
    <source>
        <dbReference type="SAM" id="MobiDB-lite"/>
    </source>
</evidence>
<dbReference type="AlphaFoldDB" id="A0A9X0WBE1"/>